<dbReference type="InterPro" id="IPR000407">
    <property type="entry name" value="GDA1_CD39_NTPase"/>
</dbReference>
<dbReference type="Proteomes" id="UP001360560">
    <property type="component" value="Unassembled WGS sequence"/>
</dbReference>
<evidence type="ECO:0000256" key="1">
    <source>
        <dbReference type="ARBA" id="ARBA00004323"/>
    </source>
</evidence>
<comment type="function">
    <text evidence="4">After transfer of sugars to endogenous macromolecular acceptors, the enzyme converts nucleoside diphosphates to nucleoside monophosphates which in turn exit the Golgi lumen in a coupled antiporter reaction, allowing entry of additional nucleotide sugar from the cytosol.</text>
</comment>
<dbReference type="CDD" id="cd24040">
    <property type="entry name" value="ASKHA_NBD_GDA1"/>
    <property type="match status" value="1"/>
</dbReference>
<keyword evidence="10" id="KW-1133">Transmembrane helix</keyword>
<dbReference type="PANTHER" id="PTHR11782:SF83">
    <property type="entry name" value="GUANOSINE-DIPHOSPHATASE"/>
    <property type="match status" value="1"/>
</dbReference>
<evidence type="ECO:0000256" key="6">
    <source>
        <dbReference type="PIRSR" id="PIRSR600407-1"/>
    </source>
</evidence>
<evidence type="ECO:0000256" key="4">
    <source>
        <dbReference type="ARBA" id="ARBA00037742"/>
    </source>
</evidence>
<dbReference type="GO" id="GO:0006487">
    <property type="term" value="P:protein N-linked glycosylation"/>
    <property type="evidence" value="ECO:0007669"/>
    <property type="project" value="TreeGrafter"/>
</dbReference>
<feature type="binding site" evidence="7">
    <location>
        <begin position="350"/>
        <end position="354"/>
    </location>
    <ligand>
        <name>ATP</name>
        <dbReference type="ChEBI" id="CHEBI:30616"/>
    </ligand>
</feature>
<comment type="subcellular location">
    <subcellularLocation>
        <location evidence="1">Golgi apparatus membrane</location>
        <topology evidence="1">Single-pass type II membrane protein</topology>
    </subcellularLocation>
</comment>
<dbReference type="GO" id="GO:0009134">
    <property type="term" value="P:nucleoside diphosphate catabolic process"/>
    <property type="evidence" value="ECO:0007669"/>
    <property type="project" value="TreeGrafter"/>
</dbReference>
<evidence type="ECO:0000256" key="9">
    <source>
        <dbReference type="SAM" id="MobiDB-lite"/>
    </source>
</evidence>
<sequence>MIRIATNRNSRYVLISVGLFFFVALFYLTSNSSPAYHTQLADSQILNSFKDKATTIVEETKSSFGQYEDADTYKGGSNSNAKAESESDSYETEKTSSDALKDSSSSESKNNEPPKPPYPQSPQKDKAGTGTSKEKVKADKAFSSSEQQKDGKTKSYSDSGSGSAGQEDSVLTEASKSNTKSKSGSSSGKCDADPEYVVMIDAGSSGSRVHIYKFDVCYSPPKLLNEDFEMLKPGLSSFDTDIVGAAKSLDPLLELAVKSVPKEFQGCTPVAVKATAGLRLLGEAKSDAILQEVRRYLETEWPFAVVSGDGISIMDGADEGVYAWITANYLIGNIGSSEKIPTAAVFDLGGGSTQIVFEPEFSTNEKLLDGDHKYSIDFGNRDFELYQFSHLGYGLMEGRQKIYKLILESYLKSDKKPTGLVPIKGKDVTEATVDLISPCVSPGNVAKNIKVKYSADETYLVNFIGAEEPSGAQCRYLAEKTLNKDLECAQFPCSFNGIHQPSLIKNFKESSDMYVFSFFYDRTNPLGMPSSFTLGEMRDLAKIVCNGDSFWEQMLGAIDGSLDELASEPNYCLDLSFMVAMLHTGYDIPLHRELKTAKKIAGNELGWCLGASLPLLDKKGWKCRVQKEDETFY</sequence>
<name>A0AAV5QHP4_9ASCO</name>
<keyword evidence="10" id="KW-0472">Membrane</keyword>
<keyword evidence="7" id="KW-0547">Nucleotide-binding</keyword>
<keyword evidence="10" id="KW-0812">Transmembrane</keyword>
<evidence type="ECO:0000256" key="10">
    <source>
        <dbReference type="SAM" id="Phobius"/>
    </source>
</evidence>
<feature type="compositionally biased region" description="Polar residues" evidence="9">
    <location>
        <begin position="156"/>
        <end position="166"/>
    </location>
</feature>
<dbReference type="GO" id="GO:0005524">
    <property type="term" value="F:ATP binding"/>
    <property type="evidence" value="ECO:0007669"/>
    <property type="project" value="UniProtKB-KW"/>
</dbReference>
<feature type="transmembrane region" description="Helical" evidence="10">
    <location>
        <begin position="12"/>
        <end position="29"/>
    </location>
</feature>
<dbReference type="Gene3D" id="3.30.420.40">
    <property type="match status" value="1"/>
</dbReference>
<dbReference type="AlphaFoldDB" id="A0AAV5QHP4"/>
<dbReference type="GO" id="GO:0045134">
    <property type="term" value="F:UDP phosphatase activity"/>
    <property type="evidence" value="ECO:0007669"/>
    <property type="project" value="TreeGrafter"/>
</dbReference>
<evidence type="ECO:0000256" key="2">
    <source>
        <dbReference type="ARBA" id="ARBA00009283"/>
    </source>
</evidence>
<dbReference type="RefSeq" id="XP_064851298.1">
    <property type="nucleotide sequence ID" value="XM_064995226.1"/>
</dbReference>
<reference evidence="11 12" key="1">
    <citation type="journal article" date="2023" name="Elife">
        <title>Identification of key yeast species and microbe-microbe interactions impacting larval growth of Drosophila in the wild.</title>
        <authorList>
            <person name="Mure A."/>
            <person name="Sugiura Y."/>
            <person name="Maeda R."/>
            <person name="Honda K."/>
            <person name="Sakurai N."/>
            <person name="Takahashi Y."/>
            <person name="Watada M."/>
            <person name="Katoh T."/>
            <person name="Gotoh A."/>
            <person name="Gotoh Y."/>
            <person name="Taniguchi I."/>
            <person name="Nakamura K."/>
            <person name="Hayashi T."/>
            <person name="Katayama T."/>
            <person name="Uemura T."/>
            <person name="Hattori Y."/>
        </authorList>
    </citation>
    <scope>NUCLEOTIDE SEQUENCE [LARGE SCALE GENOMIC DNA]</scope>
    <source>
        <strain evidence="11 12">SC-9</strain>
    </source>
</reference>
<keyword evidence="12" id="KW-1185">Reference proteome</keyword>
<protein>
    <recommendedName>
        <fullName evidence="5">guanosine-diphosphatase</fullName>
        <ecNumber evidence="5">3.6.1.42</ecNumber>
    </recommendedName>
</protein>
<feature type="compositionally biased region" description="Low complexity" evidence="9">
    <location>
        <begin position="175"/>
        <end position="189"/>
    </location>
</feature>
<feature type="compositionally biased region" description="Basic and acidic residues" evidence="9">
    <location>
        <begin position="91"/>
        <end position="101"/>
    </location>
</feature>
<dbReference type="Pfam" id="PF01150">
    <property type="entry name" value="GDA1_CD39"/>
    <property type="match status" value="1"/>
</dbReference>
<evidence type="ECO:0000313" key="12">
    <source>
        <dbReference type="Proteomes" id="UP001360560"/>
    </source>
</evidence>
<keyword evidence="3 8" id="KW-0378">Hydrolase</keyword>
<dbReference type="EMBL" id="BTFZ01000002">
    <property type="protein sequence ID" value="GMM34298.1"/>
    <property type="molecule type" value="Genomic_DNA"/>
</dbReference>
<dbReference type="EC" id="3.6.1.42" evidence="5"/>
<evidence type="ECO:0000256" key="7">
    <source>
        <dbReference type="PIRSR" id="PIRSR600407-2"/>
    </source>
</evidence>
<dbReference type="GO" id="GO:0017111">
    <property type="term" value="F:ribonucleoside triphosphate phosphatase activity"/>
    <property type="evidence" value="ECO:0007669"/>
    <property type="project" value="TreeGrafter"/>
</dbReference>
<dbReference type="GO" id="GO:0004382">
    <property type="term" value="F:GDP phosphatase activity"/>
    <property type="evidence" value="ECO:0007669"/>
    <property type="project" value="UniProtKB-EC"/>
</dbReference>
<dbReference type="GO" id="GO:0000139">
    <property type="term" value="C:Golgi membrane"/>
    <property type="evidence" value="ECO:0007669"/>
    <property type="project" value="UniProtKB-SubCell"/>
</dbReference>
<feature type="active site" description="Proton acceptor" evidence="6">
    <location>
        <position position="319"/>
    </location>
</feature>
<dbReference type="PROSITE" id="PS01238">
    <property type="entry name" value="GDA1_CD39_NTPASE"/>
    <property type="match status" value="1"/>
</dbReference>
<keyword evidence="7" id="KW-0067">ATP-binding</keyword>
<evidence type="ECO:0000256" key="3">
    <source>
        <dbReference type="ARBA" id="ARBA00022801"/>
    </source>
</evidence>
<dbReference type="PANTHER" id="PTHR11782">
    <property type="entry name" value="ADENOSINE/GUANOSINE DIPHOSPHATASE"/>
    <property type="match status" value="1"/>
</dbReference>
<feature type="region of interest" description="Disordered" evidence="9">
    <location>
        <begin position="67"/>
        <end position="190"/>
    </location>
</feature>
<evidence type="ECO:0000256" key="8">
    <source>
        <dbReference type="RuleBase" id="RU003833"/>
    </source>
</evidence>
<dbReference type="GeneID" id="90072277"/>
<proteinExistence type="inferred from homology"/>
<organism evidence="11 12">
    <name type="scientific">Saccharomycopsis crataegensis</name>
    <dbReference type="NCBI Taxonomy" id="43959"/>
    <lineage>
        <taxon>Eukaryota</taxon>
        <taxon>Fungi</taxon>
        <taxon>Dikarya</taxon>
        <taxon>Ascomycota</taxon>
        <taxon>Saccharomycotina</taxon>
        <taxon>Saccharomycetes</taxon>
        <taxon>Saccharomycopsidaceae</taxon>
        <taxon>Saccharomycopsis</taxon>
    </lineage>
</organism>
<comment type="caution">
    <text evidence="11">The sequence shown here is derived from an EMBL/GenBank/DDBJ whole genome shotgun (WGS) entry which is preliminary data.</text>
</comment>
<dbReference type="Gene3D" id="3.30.420.150">
    <property type="entry name" value="Exopolyphosphatase. Domain 2"/>
    <property type="match status" value="1"/>
</dbReference>
<comment type="similarity">
    <text evidence="2 8">Belongs to the GDA1/CD39 NTPase family.</text>
</comment>
<evidence type="ECO:0000313" key="11">
    <source>
        <dbReference type="EMBL" id="GMM34298.1"/>
    </source>
</evidence>
<feature type="compositionally biased region" description="Basic and acidic residues" evidence="9">
    <location>
        <begin position="123"/>
        <end position="140"/>
    </location>
</feature>
<accession>A0AAV5QHP4</accession>
<gene>
    <name evidence="11" type="ORF">DASC09_016230</name>
</gene>
<evidence type="ECO:0000256" key="5">
    <source>
        <dbReference type="ARBA" id="ARBA00038903"/>
    </source>
</evidence>